<accession>A0A2T0W231</accession>
<protein>
    <submittedName>
        <fullName evidence="2">Acetyltransferase (GNAT) family protein</fullName>
    </submittedName>
</protein>
<sequence>MTSVTLTPLTPALADKLRQVTVAPDQVVFSGQPTEFIDLNDPAIDVHVILSDGATVGMFRIDRGFHNHHQFAARSIFGLRTFLVDQHKQGRGIAKACCQQLHSYLSAAYPKAEAIMLTVNLRNPGAYRAYVSGGFIDTGAQYMDGGAGPQKILKLPLHTL</sequence>
<dbReference type="Pfam" id="PF13673">
    <property type="entry name" value="Acetyltransf_10"/>
    <property type="match status" value="1"/>
</dbReference>
<keyword evidence="2" id="KW-0808">Transferase</keyword>
<gene>
    <name evidence="2" type="ORF">CLV80_103361</name>
</gene>
<name>A0A2T0W231_9RHOB</name>
<dbReference type="RefSeq" id="WP_106356046.1">
    <property type="nucleotide sequence ID" value="NZ_PVTP01000003.1"/>
</dbReference>
<dbReference type="Proteomes" id="UP000238007">
    <property type="component" value="Unassembled WGS sequence"/>
</dbReference>
<dbReference type="OrthoDB" id="8304386at2"/>
<dbReference type="Gene3D" id="3.40.630.30">
    <property type="match status" value="1"/>
</dbReference>
<evidence type="ECO:0000313" key="3">
    <source>
        <dbReference type="Proteomes" id="UP000238007"/>
    </source>
</evidence>
<evidence type="ECO:0000313" key="2">
    <source>
        <dbReference type="EMBL" id="PRY79029.1"/>
    </source>
</evidence>
<feature type="domain" description="N-acetyltransferase" evidence="1">
    <location>
        <begin position="4"/>
        <end position="158"/>
    </location>
</feature>
<comment type="caution">
    <text evidence="2">The sequence shown here is derived from an EMBL/GenBank/DDBJ whole genome shotgun (WGS) entry which is preliminary data.</text>
</comment>
<keyword evidence="3" id="KW-1185">Reference proteome</keyword>
<dbReference type="PROSITE" id="PS51186">
    <property type="entry name" value="GNAT"/>
    <property type="match status" value="1"/>
</dbReference>
<dbReference type="InterPro" id="IPR016181">
    <property type="entry name" value="Acyl_CoA_acyltransferase"/>
</dbReference>
<dbReference type="InterPro" id="IPR000182">
    <property type="entry name" value="GNAT_dom"/>
</dbReference>
<dbReference type="EMBL" id="PVTP01000003">
    <property type="protein sequence ID" value="PRY79029.1"/>
    <property type="molecule type" value="Genomic_DNA"/>
</dbReference>
<dbReference type="GO" id="GO:0016747">
    <property type="term" value="F:acyltransferase activity, transferring groups other than amino-acyl groups"/>
    <property type="evidence" value="ECO:0007669"/>
    <property type="project" value="InterPro"/>
</dbReference>
<organism evidence="2 3">
    <name type="scientific">Yoonia maritima</name>
    <dbReference type="NCBI Taxonomy" id="1435347"/>
    <lineage>
        <taxon>Bacteria</taxon>
        <taxon>Pseudomonadati</taxon>
        <taxon>Pseudomonadota</taxon>
        <taxon>Alphaproteobacteria</taxon>
        <taxon>Rhodobacterales</taxon>
        <taxon>Paracoccaceae</taxon>
        <taxon>Yoonia</taxon>
    </lineage>
</organism>
<reference evidence="2 3" key="1">
    <citation type="submission" date="2018-03" db="EMBL/GenBank/DDBJ databases">
        <title>Genomic Encyclopedia of Archaeal and Bacterial Type Strains, Phase II (KMG-II): from individual species to whole genera.</title>
        <authorList>
            <person name="Goeker M."/>
        </authorList>
    </citation>
    <scope>NUCLEOTIDE SEQUENCE [LARGE SCALE GENOMIC DNA]</scope>
    <source>
        <strain evidence="2 3">DSM 101533</strain>
    </source>
</reference>
<dbReference type="SUPFAM" id="SSF55729">
    <property type="entry name" value="Acyl-CoA N-acyltransferases (Nat)"/>
    <property type="match status" value="1"/>
</dbReference>
<proteinExistence type="predicted"/>
<evidence type="ECO:0000259" key="1">
    <source>
        <dbReference type="PROSITE" id="PS51186"/>
    </source>
</evidence>
<dbReference type="AlphaFoldDB" id="A0A2T0W231"/>